<dbReference type="STRING" id="1189612.A33Q_4661"/>
<evidence type="ECO:0000256" key="1">
    <source>
        <dbReference type="ARBA" id="ARBA00023015"/>
    </source>
</evidence>
<dbReference type="SUPFAM" id="SSF46689">
    <property type="entry name" value="Homeodomain-like"/>
    <property type="match status" value="1"/>
</dbReference>
<dbReference type="InterPro" id="IPR009057">
    <property type="entry name" value="Homeodomain-like_sf"/>
</dbReference>
<gene>
    <name evidence="6" type="ORF">A33Q_4661</name>
</gene>
<evidence type="ECO:0000313" key="7">
    <source>
        <dbReference type="Proteomes" id="UP000006073"/>
    </source>
</evidence>
<dbReference type="Proteomes" id="UP000006073">
    <property type="component" value="Unassembled WGS sequence"/>
</dbReference>
<protein>
    <submittedName>
        <fullName evidence="6">Transcriptional regulatory protein, AraC family</fullName>
    </submittedName>
</protein>
<dbReference type="AlphaFoldDB" id="S2DP77"/>
<evidence type="ECO:0000256" key="4">
    <source>
        <dbReference type="SAM" id="Phobius"/>
    </source>
</evidence>
<dbReference type="SMART" id="SM00342">
    <property type="entry name" value="HTH_ARAC"/>
    <property type="match status" value="1"/>
</dbReference>
<feature type="transmembrane region" description="Helical" evidence="4">
    <location>
        <begin position="71"/>
        <end position="90"/>
    </location>
</feature>
<keyword evidence="3" id="KW-0804">Transcription</keyword>
<dbReference type="InterPro" id="IPR020449">
    <property type="entry name" value="Tscrpt_reg_AraC-type_HTH"/>
</dbReference>
<reference evidence="6 7" key="1">
    <citation type="journal article" date="2013" name="Genome Announc.">
        <title>Draft Genome Sequence of Indibacter alkaliphilus Strain LW1T, Isolated from Lonar Lake, a Haloalkaline Lake in the Buldana District of Maharashtra, India.</title>
        <authorList>
            <person name="Singh A."/>
            <person name="Kumar Jangir P."/>
            <person name="Sharma R."/>
            <person name="Singh A."/>
            <person name="Kumar Pinnaka A."/>
            <person name="Shivaji S."/>
        </authorList>
    </citation>
    <scope>NUCLEOTIDE SEQUENCE [LARGE SCALE GENOMIC DNA]</scope>
    <source>
        <strain evidence="7">CCUG 57479 / KCTC 22604 / LW1</strain>
    </source>
</reference>
<proteinExistence type="predicted"/>
<evidence type="ECO:0000256" key="2">
    <source>
        <dbReference type="ARBA" id="ARBA00023125"/>
    </source>
</evidence>
<keyword evidence="4" id="KW-0812">Transmembrane</keyword>
<accession>S2DP77</accession>
<dbReference type="RefSeq" id="WP_009035496.1">
    <property type="nucleotide sequence ID" value="NZ_ALWO02000054.1"/>
</dbReference>
<keyword evidence="4" id="KW-1133">Transmembrane helix</keyword>
<dbReference type="InterPro" id="IPR018062">
    <property type="entry name" value="HTH_AraC-typ_CS"/>
</dbReference>
<dbReference type="InterPro" id="IPR018060">
    <property type="entry name" value="HTH_AraC"/>
</dbReference>
<dbReference type="PRINTS" id="PR00032">
    <property type="entry name" value="HTHARAC"/>
</dbReference>
<dbReference type="PANTHER" id="PTHR43280">
    <property type="entry name" value="ARAC-FAMILY TRANSCRIPTIONAL REGULATOR"/>
    <property type="match status" value="1"/>
</dbReference>
<keyword evidence="2" id="KW-0238">DNA-binding</keyword>
<feature type="transmembrane region" description="Helical" evidence="4">
    <location>
        <begin position="17"/>
        <end position="35"/>
    </location>
</feature>
<dbReference type="GO" id="GO:0003700">
    <property type="term" value="F:DNA-binding transcription factor activity"/>
    <property type="evidence" value="ECO:0007669"/>
    <property type="project" value="InterPro"/>
</dbReference>
<dbReference type="PANTHER" id="PTHR43280:SF29">
    <property type="entry name" value="ARAC-FAMILY TRANSCRIPTIONAL REGULATOR"/>
    <property type="match status" value="1"/>
</dbReference>
<feature type="transmembrane region" description="Helical" evidence="4">
    <location>
        <begin position="176"/>
        <end position="201"/>
    </location>
</feature>
<keyword evidence="4" id="KW-0472">Membrane</keyword>
<comment type="caution">
    <text evidence="6">The sequence shown here is derived from an EMBL/GenBank/DDBJ whole genome shotgun (WGS) entry which is preliminary data.</text>
</comment>
<name>S2DP77_INDAL</name>
<dbReference type="Gene3D" id="1.10.10.60">
    <property type="entry name" value="Homeodomain-like"/>
    <property type="match status" value="2"/>
</dbReference>
<dbReference type="Pfam" id="PF12833">
    <property type="entry name" value="HTH_18"/>
    <property type="match status" value="1"/>
</dbReference>
<sequence>MNSEKIQLFLENNITEYFSYLGAIQGLVLAVVVLFYPERHKVSNWLLSIFLLFFAHLLVATRITEAFSSDLVFMIYGFRFLANIALLFFIKSLYQNIAWRRQGWHLLVIFLDILVIYNRVSGSPLFLEGIQLERFTVGWYFLVSFFYLFLVIRAYQEYSDKVLRNFSSLNNIGLKLVYQIIIFMSLLILIDLVYAIVYFGFSGRTGTYHRVMKTLISTIFMYFIAIKGKLTPQIYQLQKIVDAPELSGNELDEIDAKEEISDEIQLVGDSVIALMENEKFYKEENVSIKDVAEKINERPYIVSQAINTCLGKNFFDLINSYRVEEAKILMLDEKLSHLSMIGIAFEAGFSSKTAFNTAFKKHTGMTPSQFKRESSYSD</sequence>
<feature type="transmembrane region" description="Helical" evidence="4">
    <location>
        <begin position="207"/>
        <end position="226"/>
    </location>
</feature>
<feature type="transmembrane region" description="Helical" evidence="4">
    <location>
        <begin position="137"/>
        <end position="155"/>
    </location>
</feature>
<feature type="domain" description="HTH araC/xylS-type" evidence="5">
    <location>
        <begin position="269"/>
        <end position="373"/>
    </location>
</feature>
<evidence type="ECO:0000313" key="6">
    <source>
        <dbReference type="EMBL" id="EOZ91593.1"/>
    </source>
</evidence>
<feature type="transmembrane region" description="Helical" evidence="4">
    <location>
        <begin position="102"/>
        <end position="117"/>
    </location>
</feature>
<evidence type="ECO:0000256" key="3">
    <source>
        <dbReference type="ARBA" id="ARBA00023163"/>
    </source>
</evidence>
<dbReference type="OrthoDB" id="9779074at2"/>
<dbReference type="PROSITE" id="PS00041">
    <property type="entry name" value="HTH_ARAC_FAMILY_1"/>
    <property type="match status" value="1"/>
</dbReference>
<evidence type="ECO:0000259" key="5">
    <source>
        <dbReference type="PROSITE" id="PS01124"/>
    </source>
</evidence>
<feature type="transmembrane region" description="Helical" evidence="4">
    <location>
        <begin position="42"/>
        <end position="59"/>
    </location>
</feature>
<dbReference type="PROSITE" id="PS01124">
    <property type="entry name" value="HTH_ARAC_FAMILY_2"/>
    <property type="match status" value="1"/>
</dbReference>
<keyword evidence="1" id="KW-0805">Transcription regulation</keyword>
<dbReference type="EMBL" id="ALWO02000054">
    <property type="protein sequence ID" value="EOZ91593.1"/>
    <property type="molecule type" value="Genomic_DNA"/>
</dbReference>
<dbReference type="eggNOG" id="COG2207">
    <property type="taxonomic scope" value="Bacteria"/>
</dbReference>
<organism evidence="6 7">
    <name type="scientific">Indibacter alkaliphilus (strain CCUG 57479 / KCTC 22604 / LW1)</name>
    <dbReference type="NCBI Taxonomy" id="1189612"/>
    <lineage>
        <taxon>Bacteria</taxon>
        <taxon>Pseudomonadati</taxon>
        <taxon>Bacteroidota</taxon>
        <taxon>Cytophagia</taxon>
        <taxon>Cytophagales</taxon>
        <taxon>Cyclobacteriaceae</taxon>
    </lineage>
</organism>
<dbReference type="GO" id="GO:0043565">
    <property type="term" value="F:sequence-specific DNA binding"/>
    <property type="evidence" value="ECO:0007669"/>
    <property type="project" value="InterPro"/>
</dbReference>
<keyword evidence="7" id="KW-1185">Reference proteome</keyword>